<evidence type="ECO:0000313" key="3">
    <source>
        <dbReference type="EMBL" id="KNF01120.1"/>
    </source>
</evidence>
<keyword evidence="2" id="KW-0732">Signal</keyword>
<name>A0A0L0VQ47_9BASI</name>
<gene>
    <name evidence="3" type="ORF">PSTG_05748</name>
</gene>
<feature type="signal peptide" evidence="2">
    <location>
        <begin position="1"/>
        <end position="22"/>
    </location>
</feature>
<dbReference type="EMBL" id="AJIL01000032">
    <property type="protein sequence ID" value="KNF01120.1"/>
    <property type="molecule type" value="Genomic_DNA"/>
</dbReference>
<evidence type="ECO:0000256" key="2">
    <source>
        <dbReference type="SAM" id="SignalP"/>
    </source>
</evidence>
<dbReference type="AlphaFoldDB" id="A0A0L0VQ47"/>
<evidence type="ECO:0000313" key="4">
    <source>
        <dbReference type="Proteomes" id="UP000054564"/>
    </source>
</evidence>
<reference evidence="4" key="1">
    <citation type="submission" date="2014-03" db="EMBL/GenBank/DDBJ databases">
        <title>The Genome Sequence of Puccinia striiformis f. sp. tritici PST-78.</title>
        <authorList>
            <consortium name="The Broad Institute Genome Sequencing Platform"/>
            <person name="Cuomo C."/>
            <person name="Hulbert S."/>
            <person name="Chen X."/>
            <person name="Walker B."/>
            <person name="Young S.K."/>
            <person name="Zeng Q."/>
            <person name="Gargeya S."/>
            <person name="Fitzgerald M."/>
            <person name="Haas B."/>
            <person name="Abouelleil A."/>
            <person name="Alvarado L."/>
            <person name="Arachchi H.M."/>
            <person name="Berlin A.M."/>
            <person name="Chapman S.B."/>
            <person name="Goldberg J."/>
            <person name="Griggs A."/>
            <person name="Gujja S."/>
            <person name="Hansen M."/>
            <person name="Howarth C."/>
            <person name="Imamovic A."/>
            <person name="Larimer J."/>
            <person name="McCowan C."/>
            <person name="Montmayeur A."/>
            <person name="Murphy C."/>
            <person name="Neiman D."/>
            <person name="Pearson M."/>
            <person name="Priest M."/>
            <person name="Roberts A."/>
            <person name="Saif S."/>
            <person name="Shea T."/>
            <person name="Sisk P."/>
            <person name="Sykes S."/>
            <person name="Wortman J."/>
            <person name="Nusbaum C."/>
            <person name="Birren B."/>
        </authorList>
    </citation>
    <scope>NUCLEOTIDE SEQUENCE [LARGE SCALE GENOMIC DNA]</scope>
    <source>
        <strain evidence="4">race PST-78</strain>
    </source>
</reference>
<protein>
    <submittedName>
        <fullName evidence="3">Uncharacterized protein</fullName>
    </submittedName>
</protein>
<accession>A0A0L0VQ47</accession>
<feature type="compositionally biased region" description="Low complexity" evidence="1">
    <location>
        <begin position="21"/>
        <end position="31"/>
    </location>
</feature>
<dbReference type="OrthoDB" id="2506589at2759"/>
<feature type="region of interest" description="Disordered" evidence="1">
    <location>
        <begin position="21"/>
        <end position="86"/>
    </location>
</feature>
<feature type="chain" id="PRO_5005550633" evidence="2">
    <location>
        <begin position="23"/>
        <end position="343"/>
    </location>
</feature>
<dbReference type="STRING" id="1165861.A0A0L0VQ47"/>
<sequence length="343" mass="36361">MISKVFLAYILIALSAAPPTAAAETDGPATASVIHPLDAPTAPTGPSTAHPATPVNLPTGENLSPTSDHQAANAPAISGHSPADTTAPVAVSKAGNFIDTATGHSVQKDAEMNATSPHAPEHYQEILPSTTCFPRKKSHGIENHHCNKALNKIVFAANQTLDKFSSLIFGNYKTCNVYVHKPQNATLTKVQLSLMVHSLTSACHSVGGVSSQASQIAVKVERGTKENTHEVDRPICKKQTCPLTQSDCLSAFYQLPTNANGIFVHSKGRRHYARVTSGNCTVTASTTDLSAFVIPRQFILPTMKKLINECAEHPGKIYLSGGAKGYNGDILLSAHPANEQLCE</sequence>
<comment type="caution">
    <text evidence="3">The sequence shown here is derived from an EMBL/GenBank/DDBJ whole genome shotgun (WGS) entry which is preliminary data.</text>
</comment>
<organism evidence="3 4">
    <name type="scientific">Puccinia striiformis f. sp. tritici PST-78</name>
    <dbReference type="NCBI Taxonomy" id="1165861"/>
    <lineage>
        <taxon>Eukaryota</taxon>
        <taxon>Fungi</taxon>
        <taxon>Dikarya</taxon>
        <taxon>Basidiomycota</taxon>
        <taxon>Pucciniomycotina</taxon>
        <taxon>Pucciniomycetes</taxon>
        <taxon>Pucciniales</taxon>
        <taxon>Pucciniaceae</taxon>
        <taxon>Puccinia</taxon>
    </lineage>
</organism>
<keyword evidence="4" id="KW-1185">Reference proteome</keyword>
<evidence type="ECO:0000256" key="1">
    <source>
        <dbReference type="SAM" id="MobiDB-lite"/>
    </source>
</evidence>
<dbReference type="Proteomes" id="UP000054564">
    <property type="component" value="Unassembled WGS sequence"/>
</dbReference>
<proteinExistence type="predicted"/>
<feature type="compositionally biased region" description="Polar residues" evidence="1">
    <location>
        <begin position="59"/>
        <end position="70"/>
    </location>
</feature>